<dbReference type="GO" id="GO:0006826">
    <property type="term" value="P:iron ion transport"/>
    <property type="evidence" value="ECO:0007669"/>
    <property type="project" value="TreeGrafter"/>
</dbReference>
<accession>A0A482V7T7</accession>
<evidence type="ECO:0000259" key="1">
    <source>
        <dbReference type="PROSITE" id="PS51408"/>
    </source>
</evidence>
<proteinExistence type="predicted"/>
<organism evidence="2 3">
    <name type="scientific">Asbolus verrucosus</name>
    <name type="common">Desert ironclad beetle</name>
    <dbReference type="NCBI Taxonomy" id="1661398"/>
    <lineage>
        <taxon>Eukaryota</taxon>
        <taxon>Metazoa</taxon>
        <taxon>Ecdysozoa</taxon>
        <taxon>Arthropoda</taxon>
        <taxon>Hexapoda</taxon>
        <taxon>Insecta</taxon>
        <taxon>Pterygota</taxon>
        <taxon>Neoptera</taxon>
        <taxon>Endopterygota</taxon>
        <taxon>Coleoptera</taxon>
        <taxon>Polyphaga</taxon>
        <taxon>Cucujiformia</taxon>
        <taxon>Tenebrionidae</taxon>
        <taxon>Pimeliinae</taxon>
        <taxon>Asbolus</taxon>
    </lineage>
</organism>
<protein>
    <submittedName>
        <fullName evidence="2">Transferrin-like</fullName>
    </submittedName>
</protein>
<evidence type="ECO:0000313" key="3">
    <source>
        <dbReference type="Proteomes" id="UP000292052"/>
    </source>
</evidence>
<dbReference type="Proteomes" id="UP000292052">
    <property type="component" value="Unassembled WGS sequence"/>
</dbReference>
<dbReference type="AlphaFoldDB" id="A0A482V7T7"/>
<dbReference type="OrthoDB" id="8183540at2759"/>
<dbReference type="EMBL" id="QDEB01129926">
    <property type="protein sequence ID" value="RZB39249.1"/>
    <property type="molecule type" value="Genomic_DNA"/>
</dbReference>
<dbReference type="Pfam" id="PF00405">
    <property type="entry name" value="Transferrin"/>
    <property type="match status" value="2"/>
</dbReference>
<dbReference type="PANTHER" id="PTHR11485">
    <property type="entry name" value="TRANSFERRIN"/>
    <property type="match status" value="1"/>
</dbReference>
<dbReference type="GO" id="GO:0005769">
    <property type="term" value="C:early endosome"/>
    <property type="evidence" value="ECO:0007669"/>
    <property type="project" value="TreeGrafter"/>
</dbReference>
<gene>
    <name evidence="2" type="ORF">BDFB_000746</name>
</gene>
<reference evidence="2 3" key="1">
    <citation type="submission" date="2017-03" db="EMBL/GenBank/DDBJ databases">
        <title>Genome of the blue death feigning beetle - Asbolus verrucosus.</title>
        <authorList>
            <person name="Rider S.D."/>
        </authorList>
    </citation>
    <scope>NUCLEOTIDE SEQUENCE [LARGE SCALE GENOMIC DNA]</scope>
    <source>
        <strain evidence="2">Butters</strain>
        <tissue evidence="2">Head and leg muscle</tissue>
    </source>
</reference>
<evidence type="ECO:0000313" key="2">
    <source>
        <dbReference type="EMBL" id="RZB39249.1"/>
    </source>
</evidence>
<dbReference type="Gene3D" id="3.40.190.10">
    <property type="entry name" value="Periplasmic binding protein-like II"/>
    <property type="match status" value="3"/>
</dbReference>
<dbReference type="InterPro" id="IPR001156">
    <property type="entry name" value="Transferrin-like_dom"/>
</dbReference>
<dbReference type="GO" id="GO:0005615">
    <property type="term" value="C:extracellular space"/>
    <property type="evidence" value="ECO:0007669"/>
    <property type="project" value="TreeGrafter"/>
</dbReference>
<dbReference type="PROSITE" id="PS51408">
    <property type="entry name" value="TRANSFERRIN_LIKE_4"/>
    <property type="match status" value="1"/>
</dbReference>
<dbReference type="GO" id="GO:0005886">
    <property type="term" value="C:plasma membrane"/>
    <property type="evidence" value="ECO:0007669"/>
    <property type="project" value="TreeGrafter"/>
</dbReference>
<feature type="non-terminal residue" evidence="2">
    <location>
        <position position="1"/>
    </location>
</feature>
<dbReference type="PANTHER" id="PTHR11485:SF29">
    <property type="entry name" value="TRANSFERRIN 2"/>
    <property type="match status" value="1"/>
</dbReference>
<feature type="domain" description="Transferrin-like" evidence="1">
    <location>
        <begin position="263"/>
        <end position="600"/>
    </location>
</feature>
<keyword evidence="3" id="KW-1185">Reference proteome</keyword>
<dbReference type="SUPFAM" id="SSF53850">
    <property type="entry name" value="Periplasmic binding protein-like II"/>
    <property type="match status" value="2"/>
</dbReference>
<sequence>YATPETVVIVKSSIPDGFINLKGKKFCHPGFKHDELFSHLLLKEFEYKITELNDSFCSNDNHTLLEKHVQSLSQFFGESCRPGLWTQNVNFDKILKERYSSLCSLCGTVGCDINYEIPFNDSLKCLSSKDADVAVTTIYEGYKFFNISGNAQNYKYLCKDGSSRSSTAPCTWSSELPDLIVVEKSVADTLKTYLQNNLKSKVHNLLTSENIPPEITEQALIDILKLKRATISLLNKRQSLKDYVQERRTIPTFESSKECDRTLKWCTYSDMEQEKCKWLSQAAMNWGIQPVVECKRSEGTDELSCLDDIKKKYADVVVASSDYAYISLSKGLKSIAFPDTMTTNLSIILTVKRSDDDSIKKFEDLKGKKVCLPRYGGKEHVAFIDTIRKLKINDEEKCDYGKLLNDFVGPSCTPGVRSSLIKESTEYVDQDKLCSVCRPINVTRTSTFCNDNFINKYFGSDGALECLYDKVGDFAVISKLGKRIALRSVTEFTEAKGGSNYQVICKNNTLSSIHGIDVDTNCALNVITSSEVVSQADNSKNPDIILALREFERWFGQNLDKSFHLFDRFNETLDLLFKDSTAGLAYTDNEYIRNYKELLQNVKDCT</sequence>
<dbReference type="GO" id="GO:0055037">
    <property type="term" value="C:recycling endosome"/>
    <property type="evidence" value="ECO:0007669"/>
    <property type="project" value="TreeGrafter"/>
</dbReference>
<feature type="non-terminal residue" evidence="2">
    <location>
        <position position="606"/>
    </location>
</feature>
<name>A0A482V7T7_ASBVE</name>
<dbReference type="STRING" id="1661398.A0A482V7T7"/>
<dbReference type="SMART" id="SM00094">
    <property type="entry name" value="TR_FER"/>
    <property type="match status" value="1"/>
</dbReference>
<comment type="caution">
    <text evidence="2">The sequence shown here is derived from an EMBL/GenBank/DDBJ whole genome shotgun (WGS) entry which is preliminary data.</text>
</comment>